<evidence type="ECO:0000313" key="3">
    <source>
        <dbReference type="Proteomes" id="UP000470875"/>
    </source>
</evidence>
<comment type="caution">
    <text evidence="2">The sequence shown here is derived from an EMBL/GenBank/DDBJ whole genome shotgun (WGS) entry which is preliminary data.</text>
</comment>
<dbReference type="AlphaFoldDB" id="A0A6N7W4W2"/>
<dbReference type="SUPFAM" id="SSF52980">
    <property type="entry name" value="Restriction endonuclease-like"/>
    <property type="match status" value="1"/>
</dbReference>
<keyword evidence="3" id="KW-1185">Reference proteome</keyword>
<sequence length="323" mass="36245">MRPLACLHQSGSIGRMSRRPLPNELRDAFTVAEANAHGVSSSRLRAADPVLPTSGIRATTTADPLEVLRAFLKTQPPWVCIAGTTAAALYELPLPSRIRSLDGKMLDRITVAVPHDRPQVQRKGFVCARREFKAGEVQVFRGVRVTSPLRTWHDISAMLKEHEFLAVSDVLLRSWASREEMQQWNDAHPNTKGARLRKLVVPLADGGAESPQESVLRWHLIKAGLPRPECNPRIALPGGMVVRPDLLFRDALLVVEYHGIYHYSTPDQGRKDEQRRRRLEAAGFTVIVVVNRDFQHISSVIQQVRTCLAEDTKRTLDKGVRFL</sequence>
<reference evidence="2 3" key="1">
    <citation type="submission" date="2019-08" db="EMBL/GenBank/DDBJ databases">
        <title>In-depth cultivation of the pig gut microbiome towards novel bacterial diversity and tailored functional studies.</title>
        <authorList>
            <person name="Wylensek D."/>
            <person name="Hitch T.C.A."/>
            <person name="Clavel T."/>
        </authorList>
    </citation>
    <scope>NUCLEOTIDE SEQUENCE [LARGE SCALE GENOMIC DNA]</scope>
    <source>
        <strain evidence="2 3">WB03_NA08</strain>
    </source>
</reference>
<dbReference type="EMBL" id="VULO01000001">
    <property type="protein sequence ID" value="MSS83266.1"/>
    <property type="molecule type" value="Genomic_DNA"/>
</dbReference>
<gene>
    <name evidence="2" type="ORF">FYJ24_00480</name>
</gene>
<organism evidence="2 3">
    <name type="scientific">Scrofimicrobium canadense</name>
    <dbReference type="NCBI Taxonomy" id="2652290"/>
    <lineage>
        <taxon>Bacteria</taxon>
        <taxon>Bacillati</taxon>
        <taxon>Actinomycetota</taxon>
        <taxon>Actinomycetes</taxon>
        <taxon>Actinomycetales</taxon>
        <taxon>Actinomycetaceae</taxon>
        <taxon>Scrofimicrobium</taxon>
    </lineage>
</organism>
<dbReference type="InterPro" id="IPR007569">
    <property type="entry name" value="DUF559"/>
</dbReference>
<dbReference type="InterPro" id="IPR011335">
    <property type="entry name" value="Restrct_endonuc-II-like"/>
</dbReference>
<protein>
    <submittedName>
        <fullName evidence="2">DUF559 domain-containing protein</fullName>
    </submittedName>
</protein>
<evidence type="ECO:0000313" key="2">
    <source>
        <dbReference type="EMBL" id="MSS83266.1"/>
    </source>
</evidence>
<accession>A0A6N7W4W2</accession>
<dbReference type="Proteomes" id="UP000470875">
    <property type="component" value="Unassembled WGS sequence"/>
</dbReference>
<dbReference type="Gene3D" id="3.40.960.10">
    <property type="entry name" value="VSR Endonuclease"/>
    <property type="match status" value="1"/>
</dbReference>
<evidence type="ECO:0000259" key="1">
    <source>
        <dbReference type="Pfam" id="PF04480"/>
    </source>
</evidence>
<dbReference type="Pfam" id="PF04480">
    <property type="entry name" value="DUF559"/>
    <property type="match status" value="1"/>
</dbReference>
<name>A0A6N7W4W2_9ACTO</name>
<proteinExistence type="predicted"/>
<feature type="domain" description="DUF559" evidence="1">
    <location>
        <begin position="245"/>
        <end position="307"/>
    </location>
</feature>